<proteinExistence type="predicted"/>
<reference evidence="4" key="1">
    <citation type="submission" date="2022-10" db="EMBL/GenBank/DDBJ databases">
        <title>Rhodococcus sp.75.</title>
        <authorList>
            <person name="Sun M."/>
        </authorList>
    </citation>
    <scope>NUCLEOTIDE SEQUENCE</scope>
    <source>
        <strain evidence="4">75</strain>
        <plasmid evidence="4">unnamed3</plasmid>
    </source>
</reference>
<dbReference type="SUPFAM" id="SSF51120">
    <property type="entry name" value="beta-Roll"/>
    <property type="match status" value="4"/>
</dbReference>
<dbReference type="Proteomes" id="UP001164965">
    <property type="component" value="Plasmid unnamed3"/>
</dbReference>
<dbReference type="RefSeq" id="WP_265385171.1">
    <property type="nucleotide sequence ID" value="NZ_CP110618.1"/>
</dbReference>
<organism evidence="4 5">
    <name type="scientific">Rhodococcus antarcticus</name>
    <dbReference type="NCBI Taxonomy" id="2987751"/>
    <lineage>
        <taxon>Bacteria</taxon>
        <taxon>Bacillati</taxon>
        <taxon>Actinomycetota</taxon>
        <taxon>Actinomycetes</taxon>
        <taxon>Mycobacteriales</taxon>
        <taxon>Nocardiaceae</taxon>
        <taxon>Rhodococcus</taxon>
    </lineage>
</organism>
<accession>A0ABY6P5Y2</accession>
<evidence type="ECO:0000256" key="1">
    <source>
        <dbReference type="ARBA" id="ARBA00004613"/>
    </source>
</evidence>
<dbReference type="InterPro" id="IPR018511">
    <property type="entry name" value="Hemolysin-typ_Ca-bd_CS"/>
</dbReference>
<keyword evidence="5" id="KW-1185">Reference proteome</keyword>
<evidence type="ECO:0000313" key="5">
    <source>
        <dbReference type="Proteomes" id="UP001164965"/>
    </source>
</evidence>
<dbReference type="InterPro" id="IPR018247">
    <property type="entry name" value="EF_Hand_1_Ca_BS"/>
</dbReference>
<keyword evidence="4" id="KW-0614">Plasmid</keyword>
<dbReference type="PANTHER" id="PTHR38340">
    <property type="entry name" value="S-LAYER PROTEIN"/>
    <property type="match status" value="1"/>
</dbReference>
<dbReference type="InterPro" id="IPR050557">
    <property type="entry name" value="RTX_toxin/Mannuronan_C5-epim"/>
</dbReference>
<evidence type="ECO:0000256" key="2">
    <source>
        <dbReference type="ARBA" id="ARBA00022525"/>
    </source>
</evidence>
<dbReference type="Gene3D" id="2.150.10.10">
    <property type="entry name" value="Serralysin-like metalloprotease, C-terminal"/>
    <property type="match status" value="5"/>
</dbReference>
<evidence type="ECO:0000313" key="4">
    <source>
        <dbReference type="EMBL" id="UZJ27067.1"/>
    </source>
</evidence>
<dbReference type="EMBL" id="CP110618">
    <property type="protein sequence ID" value="UZJ27067.1"/>
    <property type="molecule type" value="Genomic_DNA"/>
</dbReference>
<keyword evidence="2" id="KW-0964">Secreted</keyword>
<feature type="compositionally biased region" description="Low complexity" evidence="3">
    <location>
        <begin position="2165"/>
        <end position="2176"/>
    </location>
</feature>
<evidence type="ECO:0000256" key="3">
    <source>
        <dbReference type="SAM" id="MobiDB-lite"/>
    </source>
</evidence>
<dbReference type="PROSITE" id="PS00018">
    <property type="entry name" value="EF_HAND_1"/>
    <property type="match status" value="1"/>
</dbReference>
<dbReference type="InterPro" id="IPR001343">
    <property type="entry name" value="Hemolysn_Ca-bd"/>
</dbReference>
<feature type="region of interest" description="Disordered" evidence="3">
    <location>
        <begin position="2165"/>
        <end position="2189"/>
    </location>
</feature>
<dbReference type="InterPro" id="IPR011049">
    <property type="entry name" value="Serralysin-like_metalloprot_C"/>
</dbReference>
<geneLocation type="plasmid" evidence="4 5">
    <name>unnamed3</name>
</geneLocation>
<dbReference type="PRINTS" id="PR00313">
    <property type="entry name" value="CABNDNGRPT"/>
</dbReference>
<gene>
    <name evidence="4" type="ORF">RHODO2019_19095</name>
</gene>
<dbReference type="PROSITE" id="PS00330">
    <property type="entry name" value="HEMOLYSIN_CALCIUM"/>
    <property type="match status" value="4"/>
</dbReference>
<name>A0ABY6P5Y2_9NOCA</name>
<protein>
    <recommendedName>
        <fullName evidence="6">Repeat protein (TIGR01451 family)</fullName>
    </recommendedName>
</protein>
<dbReference type="PANTHER" id="PTHR38340:SF1">
    <property type="entry name" value="S-LAYER PROTEIN"/>
    <property type="match status" value="1"/>
</dbReference>
<evidence type="ECO:0008006" key="6">
    <source>
        <dbReference type="Google" id="ProtNLM"/>
    </source>
</evidence>
<comment type="subcellular location">
    <subcellularLocation>
        <location evidence="1">Secreted</location>
    </subcellularLocation>
</comment>
<sequence length="2189" mass="223309">MTLSGAALPAGTITGTVSVYDALSAATGYIRIGGDHITVLAGPGQGLGSPGPQSPLVIYGDTSQDGIWYSGDPNEQAGHVFGPKPTIEPVGNDPNFVFPLAQPFQYSGNDVIDASALDAALTSSQLPTIGVTVYGGGGADTIIGSQTGDVLAGGSGNDTIYGQRGQDLIYGDSGINVDVLTRVVTVVTVNSSGLPNADTLFAGHDMIQGEGPGSAPSTAPNNTDNQDVIFGDHGQVVQDVQTVRQWLLDGDPNSATFIAQDLRPQAILTTGLLESMATVVPQNGVSDTIDGNLGNDIIFGGGGGDTLAGSEGNDLIFGDFGSVSCVQIGTAPAAGVTDPGCRIDASLLPLNVPLNDHTFTWTSLFTQASSNWGNDLITGGAGDDILIGGAGSDRISGGAGDDDIIGGNTGLALAGIANSGGAGGDNAGVDYSGGHVAYGDVFDNTGGSDGPHSACVAASCTYGDYLDGGAGNDVIAGDNANILRTGSTVSARFRVLTGTSILNTASGASNIAGSNVDGTTVPCAWVDGTGLTQLTCRADSYGYQADPNGVSVRYITLFDQSFTPPAGTYSDSNIAGGAGNDVLFGQLGNDWIQGDGSVITDTGQVSIDVQTRDTVTDPRQSVENYAGPGTDGADYIEGNGGNDVLYGNLGQDDLVGGSSNMFGLITRDQRPDGSDTIYGGAGTRTGINNPGDLSAQGHAADADVIMGDNGDIYQLVGANGSPLVDANGQQKQALAFLRFNYDNYSPIASIIPRSYSYLDYTVGIQGASDIGGADLIHGEGGDDVILGETGSDVLFGDGQNDTIIGGTGNDRIYGGAGDDAILGDDGYYKTSRNGLTEPLWDLTTPNATNVLQAIPGPYTQATTFQAGDLYNEARLLGYTADPTVAGAASYADIIYGGLGNDWIHGGGGDDAISGAEALPFYYSDIAQASILAQWGIDPTNPLLYNPSTTKFADYNAADPWSKIYDCTSGQKDIGLTGTCASGQKVDFFLNFTPYLLDPNGMPVHDAAGNAIKSNDGCDIIYGDNGNDWLVGGTDTNWLFGGFGDDLLQSSQNLETDGEHNRTPEAATWSDPTFAYGGAGRDVLIADSGRARMFDWTGEFNSFVVPFSPFGSPVVNRTFSPAVRAFIRALADAGGEDPTFVPNSPLDELALSTPQDSFWHSQHGAPRDPQPGNVPGVQIDYRGLVDLGAGCPCNPGDVIVVKGAVNAADPLHPTAAEDAEVPPGAVLAVSAALRLTYLVTNPGLVALKITSIVDDNGTPTTADDVTPVYVSGDTNGNGLLDPGETWLYTAVGVSGAPQTVTAGGHLDTVTVQGYDAATSVLVGSADPTSWTGTLPLLQIGKDINAVDPLHPTVTEQADTTATAPHLAAGSPVVFTYRVSTTSTTPLTVGQLTDDNGTPGNPADDWHPLPVLTTYLGQQYNVGDTNHDGLLGAGEVWLYTSAGVSGISTAAQSGWYSNIGTVSAVTADGHSYMASNPASYDGTTPTGAGAHVTLHTAVNALNPSTPTTSEDANTPPGAYLTTGTAVIYTYLVVNDGLVSLTSVSVSDVTNGFTPKPVLGAGGFNVGDTNTNNLLDPGETWLFTSTGVTALTAGSGLHPDTSSVTATPVPASQTPVGSTDPTYYTGVVAAIEVQKAVNAANPTSPTPAEDANNPATPYYVSVGAPVVFTYLVSAPTGLVVPGSSIVITDDNGTPGTTADDFHPTYVSGDTNSNGSIDNGEVWLYTSPVGPALPGVYCNTVSVMATVSGVGQRGQDLACYRGVTVAVQIKKATNAVDPLHPTVLEEGDNTTNQLVLAAGTPVTWTYRVTNPGTTAVLITGITDSRSFTPTPVLGADAVHNVGDTNSNGLLDPGEVWMYTSAGVATYTVVAGQFTSSATVTAVEPHLGTAATASDVSDHLGAVHQVTPAVTIVKAINALDPLHPTTVEDANTQPAKELLIGQQIVWTYTVTNTGNAPVTITALVDDNGTPASPGDDFTPTPVLGADAVHNVGDTNHNGLLDVGETWLFRATGTVGAGSYVNTARVTVVEPTTGQIADASDIAGYYGLAAAQGLSPGYWKNHPTAWPTAAGTPIFSTTQLVSTIFGPLPAPQASETLLEAIGTGGGGINALLRQAISALLNTTSVLIDYPLTASALIAAVNAALASGDPTQIDNLQTTLAGWNNLGASLTPPASALPMSASPGQAQPRAKPGRPR</sequence>
<dbReference type="Pfam" id="PF00353">
    <property type="entry name" value="HemolysinCabind"/>
    <property type="match status" value="10"/>
</dbReference>